<accession>C6I060</accession>
<sequence length="219" mass="24481">MTDPRSCWAPAPLRPVVPLALVREYVYEYAAVSPQDGALDFMTAEKMNTESMNRFLDQVRKAHPDDFLVMVTDGASSHKAKGLNIPERMPLIYLPPYSPELNPVELLWNILRRDHFANRVFDSLKSAILQAETGLTKMAANRSSIRSLTNWPWINATLNANQNYFGAIPSSFPVKERFRKASSLSFPHATVSSKSNSKGVSSNSHVLLADGLDFILSRD</sequence>
<evidence type="ECO:0000313" key="2">
    <source>
        <dbReference type="EMBL" id="EES51751.1"/>
    </source>
</evidence>
<reference evidence="2 3" key="1">
    <citation type="journal article" date="2009" name="Appl. Environ. Microbiol.">
        <title>Community genomic and proteomic analyses of chemoautotrophic iron-oxidizing "Leptospirillum rubarum" (Group II) and "Leptospirillum ferrodiazotrophum" (Group III) bacteria in acid mine drainage biofilms.</title>
        <authorList>
            <person name="Goltsman D.S."/>
            <person name="Denef V.J."/>
            <person name="Singer S.W."/>
            <person name="VerBerkmoes N.C."/>
            <person name="Lefsrud M."/>
            <person name="Mueller R.S."/>
            <person name="Dick G.J."/>
            <person name="Sun C.L."/>
            <person name="Wheeler K.E."/>
            <person name="Zemla A."/>
            <person name="Baker B.J."/>
            <person name="Hauser L."/>
            <person name="Land M."/>
            <person name="Shah M.B."/>
            <person name="Thelen M.P."/>
            <person name="Hettich R.L."/>
            <person name="Banfield J.F."/>
        </authorList>
    </citation>
    <scope>NUCLEOTIDE SEQUENCE [LARGE SCALE GENOMIC DNA]</scope>
</reference>
<dbReference type="Pfam" id="PF13358">
    <property type="entry name" value="DDE_3"/>
    <property type="match status" value="1"/>
</dbReference>
<protein>
    <submittedName>
        <fullName evidence="2">Transposase</fullName>
    </submittedName>
</protein>
<name>C6I060_9BACT</name>
<organism evidence="2 3">
    <name type="scientific">Leptospirillum ferrodiazotrophum</name>
    <dbReference type="NCBI Taxonomy" id="412449"/>
    <lineage>
        <taxon>Bacteria</taxon>
        <taxon>Pseudomonadati</taxon>
        <taxon>Nitrospirota</taxon>
        <taxon>Nitrospiria</taxon>
        <taxon>Nitrospirales</taxon>
        <taxon>Nitrospiraceae</taxon>
        <taxon>Leptospirillum</taxon>
    </lineage>
</organism>
<feature type="domain" description="Tc1-like transposase DDE" evidence="1">
    <location>
        <begin position="5"/>
        <end position="125"/>
    </location>
</feature>
<dbReference type="InterPro" id="IPR036397">
    <property type="entry name" value="RNaseH_sf"/>
</dbReference>
<gene>
    <name evidence="2" type="ORF">UBAL3_95530021a</name>
</gene>
<keyword evidence="3" id="KW-1185">Reference proteome</keyword>
<evidence type="ECO:0000259" key="1">
    <source>
        <dbReference type="Pfam" id="PF13358"/>
    </source>
</evidence>
<dbReference type="Proteomes" id="UP000009374">
    <property type="component" value="Unassembled WGS sequence"/>
</dbReference>
<dbReference type="InterPro" id="IPR038717">
    <property type="entry name" value="Tc1-like_DDE_dom"/>
</dbReference>
<dbReference type="GO" id="GO:0003676">
    <property type="term" value="F:nucleic acid binding"/>
    <property type="evidence" value="ECO:0007669"/>
    <property type="project" value="InterPro"/>
</dbReference>
<dbReference type="Gene3D" id="3.30.420.10">
    <property type="entry name" value="Ribonuclease H-like superfamily/Ribonuclease H"/>
    <property type="match status" value="1"/>
</dbReference>
<dbReference type="AlphaFoldDB" id="C6I060"/>
<proteinExistence type="predicted"/>
<evidence type="ECO:0000313" key="3">
    <source>
        <dbReference type="Proteomes" id="UP000009374"/>
    </source>
</evidence>
<dbReference type="EMBL" id="GG693885">
    <property type="protein sequence ID" value="EES51751.1"/>
    <property type="molecule type" value="Genomic_DNA"/>
</dbReference>